<keyword evidence="3 13" id="KW-0540">Nuclease</keyword>
<evidence type="ECO:0000256" key="13">
    <source>
        <dbReference type="HAMAP-Rule" id="MF_00034"/>
    </source>
</evidence>
<evidence type="ECO:0000256" key="10">
    <source>
        <dbReference type="ARBA" id="ARBA00023172"/>
    </source>
</evidence>
<feature type="active site" evidence="13">
    <location>
        <position position="7"/>
    </location>
</feature>
<dbReference type="STRING" id="535712.A4Z71_03420"/>
<dbReference type="NCBIfam" id="TIGR00228">
    <property type="entry name" value="ruvC"/>
    <property type="match status" value="1"/>
</dbReference>
<dbReference type="PRINTS" id="PR00696">
    <property type="entry name" value="RSOLVASERUVC"/>
</dbReference>
<proteinExistence type="inferred from homology"/>
<keyword evidence="10 13" id="KW-0233">DNA recombination</keyword>
<dbReference type="PANTHER" id="PTHR30194:SF3">
    <property type="entry name" value="CROSSOVER JUNCTION ENDODEOXYRIBONUCLEASE RUVC"/>
    <property type="match status" value="1"/>
</dbReference>
<name>A0A1D9DYZ9_9MICO</name>
<feature type="binding site" evidence="13">
    <location>
        <position position="140"/>
    </location>
    <ligand>
        <name>Mg(2+)</name>
        <dbReference type="ChEBI" id="CHEBI:18420"/>
        <label>1</label>
    </ligand>
</feature>
<dbReference type="GO" id="GO:0048476">
    <property type="term" value="C:Holliday junction resolvase complex"/>
    <property type="evidence" value="ECO:0007669"/>
    <property type="project" value="UniProtKB-UniRule"/>
</dbReference>
<reference evidence="15 16" key="1">
    <citation type="journal article" date="2016" name="Biochim. Biophys. Acta">
        <title>Photochemical characterization of actinorhodopsin and its functional existence in the natural host.</title>
        <authorList>
            <person name="Nakamura S."/>
            <person name="Kikukawa T."/>
            <person name="Tamogami J."/>
            <person name="Kamiya M."/>
            <person name="Aizawa T."/>
            <person name="Hahn M.W."/>
            <person name="Ihara K."/>
            <person name="Kamo N."/>
            <person name="Demura M."/>
        </authorList>
    </citation>
    <scope>NUCLEOTIDE SEQUENCE [LARGE SCALE GENOMIC DNA]</scope>
    <source>
        <strain evidence="15 16">MWH-Dar1</strain>
    </source>
</reference>
<comment type="cofactor">
    <cofactor evidence="13">
        <name>Mg(2+)</name>
        <dbReference type="ChEBI" id="CHEBI:18420"/>
    </cofactor>
    <text evidence="13">Binds 2 Mg(2+) ion per subunit.</text>
</comment>
<dbReference type="GO" id="GO:0005737">
    <property type="term" value="C:cytoplasm"/>
    <property type="evidence" value="ECO:0007669"/>
    <property type="project" value="UniProtKB-SubCell"/>
</dbReference>
<dbReference type="EC" id="3.1.21.10" evidence="13 14"/>
<dbReference type="EMBL" id="CP015208">
    <property type="protein sequence ID" value="AOY56034.1"/>
    <property type="molecule type" value="Genomic_DNA"/>
</dbReference>
<evidence type="ECO:0000313" key="16">
    <source>
        <dbReference type="Proteomes" id="UP000243784"/>
    </source>
</evidence>
<evidence type="ECO:0000313" key="15">
    <source>
        <dbReference type="EMBL" id="AOY56034.1"/>
    </source>
</evidence>
<keyword evidence="9 13" id="KW-0238">DNA-binding</keyword>
<evidence type="ECO:0000256" key="5">
    <source>
        <dbReference type="ARBA" id="ARBA00022759"/>
    </source>
</evidence>
<keyword evidence="8 13" id="KW-0460">Magnesium</keyword>
<evidence type="ECO:0000256" key="11">
    <source>
        <dbReference type="ARBA" id="ARBA00023204"/>
    </source>
</evidence>
<keyword evidence="11 13" id="KW-0234">DNA repair</keyword>
<evidence type="ECO:0000256" key="8">
    <source>
        <dbReference type="ARBA" id="ARBA00022842"/>
    </source>
</evidence>
<organism evidence="15 16">
    <name type="scientific">Candidatus Rhodoluna planktonica</name>
    <dbReference type="NCBI Taxonomy" id="535712"/>
    <lineage>
        <taxon>Bacteria</taxon>
        <taxon>Bacillati</taxon>
        <taxon>Actinomycetota</taxon>
        <taxon>Actinomycetes</taxon>
        <taxon>Micrococcales</taxon>
        <taxon>Microbacteriaceae</taxon>
        <taxon>Luna cluster</taxon>
        <taxon>Luna-1 subcluster</taxon>
        <taxon>Rhodoluna</taxon>
    </lineage>
</organism>
<keyword evidence="2 13" id="KW-0963">Cytoplasm</keyword>
<dbReference type="PANTHER" id="PTHR30194">
    <property type="entry name" value="CROSSOVER JUNCTION ENDODEOXYRIBONUCLEASE RUVC"/>
    <property type="match status" value="1"/>
</dbReference>
<feature type="binding site" evidence="13">
    <location>
        <position position="7"/>
    </location>
    <ligand>
        <name>Mg(2+)</name>
        <dbReference type="ChEBI" id="CHEBI:18420"/>
        <label>1</label>
    </ligand>
</feature>
<dbReference type="InterPro" id="IPR036397">
    <property type="entry name" value="RNaseH_sf"/>
</dbReference>
<comment type="catalytic activity">
    <reaction evidence="12 13">
        <text>Endonucleolytic cleavage at a junction such as a reciprocal single-stranded crossover between two homologous DNA duplexes (Holliday junction).</text>
        <dbReference type="EC" id="3.1.21.10"/>
    </reaction>
</comment>
<comment type="subcellular location">
    <subcellularLocation>
        <location evidence="13">Cytoplasm</location>
    </subcellularLocation>
</comment>
<dbReference type="HAMAP" id="MF_00034">
    <property type="entry name" value="RuvC"/>
    <property type="match status" value="1"/>
</dbReference>
<comment type="function">
    <text evidence="13">The RuvA-RuvB-RuvC complex processes Holliday junction (HJ) DNA during genetic recombination and DNA repair. Endonuclease that resolves HJ intermediates. Cleaves cruciform DNA by making single-stranded nicks across the HJ at symmetrical positions within the homologous arms, yielding a 5'-phosphate and a 3'-hydroxyl group; requires a central core of homology in the junction. The consensus cleavage sequence is 5'-(A/T)TT(C/G)-3'. Cleavage occurs on the 3'-side of the TT dinucleotide at the point of strand exchange. HJ branch migration catalyzed by RuvA-RuvB allows RuvC to scan DNA until it finds its consensus sequence, where it cleaves and resolves the cruciform DNA.</text>
</comment>
<evidence type="ECO:0000256" key="3">
    <source>
        <dbReference type="ARBA" id="ARBA00022722"/>
    </source>
</evidence>
<accession>A0A1D9DYZ9</accession>
<dbReference type="GO" id="GO:0003677">
    <property type="term" value="F:DNA binding"/>
    <property type="evidence" value="ECO:0007669"/>
    <property type="project" value="UniProtKB-KW"/>
</dbReference>
<evidence type="ECO:0000256" key="4">
    <source>
        <dbReference type="ARBA" id="ARBA00022723"/>
    </source>
</evidence>
<dbReference type="AlphaFoldDB" id="A0A1D9DYZ9"/>
<evidence type="ECO:0000256" key="9">
    <source>
        <dbReference type="ARBA" id="ARBA00023125"/>
    </source>
</evidence>
<comment type="subunit">
    <text evidence="13">Homodimer which binds Holliday junction (HJ) DNA. The HJ becomes 2-fold symmetrical on binding to RuvC with unstacked arms; it has a different conformation from HJ DNA in complex with RuvA. In the full resolvosome a probable DNA-RuvA(4)-RuvB(12)-RuvC(2) complex forms which resolves the HJ.</text>
</comment>
<keyword evidence="5 13" id="KW-0255">Endonuclease</keyword>
<feature type="binding site" evidence="13">
    <location>
        <position position="67"/>
    </location>
    <ligand>
        <name>Mg(2+)</name>
        <dbReference type="ChEBI" id="CHEBI:18420"/>
        <label>2</label>
    </ligand>
</feature>
<sequence>MLVLGIDPGLTRCGVGIISATKSKRSLIAVETIRSSPELSIEARLLAIGSAIDALIEHHEPELVAVERVFAQHNLRSVTGTAQVSGLALFQAARRGIPVSYYTPSEVKAAVTGNGRADKAQVGFMVKSLLGLDEIPKPADAADSLAIALCAVLRPQQTSNSETAAQRVWRNAARAAAK</sequence>
<protein>
    <recommendedName>
        <fullName evidence="13 14">Crossover junction endodeoxyribonuclease RuvC</fullName>
        <ecNumber evidence="13 14">3.1.21.10</ecNumber>
    </recommendedName>
    <alternativeName>
        <fullName evidence="13">Holliday junction nuclease RuvC</fullName>
    </alternativeName>
    <alternativeName>
        <fullName evidence="13">Holliday junction resolvase RuvC</fullName>
    </alternativeName>
</protein>
<dbReference type="GO" id="GO:0008821">
    <property type="term" value="F:crossover junction DNA endonuclease activity"/>
    <property type="evidence" value="ECO:0007669"/>
    <property type="project" value="UniProtKB-UniRule"/>
</dbReference>
<keyword evidence="4 13" id="KW-0479">Metal-binding</keyword>
<dbReference type="SUPFAM" id="SSF53098">
    <property type="entry name" value="Ribonuclease H-like"/>
    <property type="match status" value="1"/>
</dbReference>
<keyword evidence="6 13" id="KW-0227">DNA damage</keyword>
<evidence type="ECO:0000256" key="7">
    <source>
        <dbReference type="ARBA" id="ARBA00022801"/>
    </source>
</evidence>
<evidence type="ECO:0000256" key="6">
    <source>
        <dbReference type="ARBA" id="ARBA00022763"/>
    </source>
</evidence>
<comment type="similarity">
    <text evidence="1 13">Belongs to the RuvC family.</text>
</comment>
<feature type="active site" evidence="13">
    <location>
        <position position="140"/>
    </location>
</feature>
<dbReference type="GO" id="GO:0006310">
    <property type="term" value="P:DNA recombination"/>
    <property type="evidence" value="ECO:0007669"/>
    <property type="project" value="UniProtKB-UniRule"/>
</dbReference>
<keyword evidence="7 13" id="KW-0378">Hydrolase</keyword>
<dbReference type="RefSeq" id="WP_070954544.1">
    <property type="nucleotide sequence ID" value="NZ_CP015208.1"/>
</dbReference>
<gene>
    <name evidence="13" type="primary">ruvC</name>
    <name evidence="15" type="ORF">A4Z71_03420</name>
</gene>
<dbReference type="GO" id="GO:0000287">
    <property type="term" value="F:magnesium ion binding"/>
    <property type="evidence" value="ECO:0007669"/>
    <property type="project" value="UniProtKB-UniRule"/>
</dbReference>
<dbReference type="Pfam" id="PF02075">
    <property type="entry name" value="RuvC"/>
    <property type="match status" value="1"/>
</dbReference>
<evidence type="ECO:0000256" key="14">
    <source>
        <dbReference type="NCBIfam" id="TIGR00228"/>
    </source>
</evidence>
<dbReference type="CDD" id="cd16962">
    <property type="entry name" value="RuvC"/>
    <property type="match status" value="1"/>
</dbReference>
<dbReference type="KEGG" id="rpla:A4Z71_03420"/>
<evidence type="ECO:0000256" key="1">
    <source>
        <dbReference type="ARBA" id="ARBA00009518"/>
    </source>
</evidence>
<dbReference type="Gene3D" id="3.30.420.10">
    <property type="entry name" value="Ribonuclease H-like superfamily/Ribonuclease H"/>
    <property type="match status" value="1"/>
</dbReference>
<feature type="active site" evidence="13">
    <location>
        <position position="67"/>
    </location>
</feature>
<dbReference type="InterPro" id="IPR012337">
    <property type="entry name" value="RNaseH-like_sf"/>
</dbReference>
<dbReference type="FunFam" id="3.30.420.10:FF:000002">
    <property type="entry name" value="Crossover junction endodeoxyribonuclease RuvC"/>
    <property type="match status" value="1"/>
</dbReference>
<evidence type="ECO:0000256" key="12">
    <source>
        <dbReference type="ARBA" id="ARBA00029354"/>
    </source>
</evidence>
<keyword evidence="16" id="KW-1185">Reference proteome</keyword>
<evidence type="ECO:0000256" key="2">
    <source>
        <dbReference type="ARBA" id="ARBA00022490"/>
    </source>
</evidence>
<dbReference type="Proteomes" id="UP000243784">
    <property type="component" value="Chromosome"/>
</dbReference>
<dbReference type="InterPro" id="IPR002176">
    <property type="entry name" value="X-over_junc_endoDNase_RuvC"/>
</dbReference>
<dbReference type="OrthoDB" id="9805499at2"/>
<dbReference type="GO" id="GO:0006281">
    <property type="term" value="P:DNA repair"/>
    <property type="evidence" value="ECO:0007669"/>
    <property type="project" value="UniProtKB-UniRule"/>
</dbReference>